<dbReference type="HOGENOM" id="CLU_040116_0_0_1"/>
<comment type="catalytic activity">
    <reaction evidence="12">
        <text>(1,4-alpha-D-galacturonosyl)n+m + H2O = (1,4-alpha-D-galacturonosyl)n + (1,4-alpha-D-galacturonosyl)m.</text>
        <dbReference type="EC" id="3.2.1.15"/>
    </reaction>
</comment>
<dbReference type="EC" id="3.2.1.15" evidence="3"/>
<keyword evidence="17" id="KW-1185">Reference proteome</keyword>
<evidence type="ECO:0000256" key="7">
    <source>
        <dbReference type="ARBA" id="ARBA00022801"/>
    </source>
</evidence>
<feature type="chain" id="PRO_5003853622" description="endo-polygalacturonase" evidence="15">
    <location>
        <begin position="20"/>
        <end position="390"/>
    </location>
</feature>
<dbReference type="GO" id="GO:0004650">
    <property type="term" value="F:polygalacturonase activity"/>
    <property type="evidence" value="ECO:0007669"/>
    <property type="project" value="UniProtKB-EC"/>
</dbReference>
<keyword evidence="6" id="KW-0677">Repeat</keyword>
<dbReference type="GO" id="GO:0045490">
    <property type="term" value="P:pectin catabolic process"/>
    <property type="evidence" value="ECO:0007669"/>
    <property type="project" value="TreeGrafter"/>
</dbReference>
<reference evidence="16 17" key="1">
    <citation type="journal article" date="2012" name="BMC Genomics">
        <title>Sequencing the genome of Marssonina brunnea reveals fungus-poplar co-evolution.</title>
        <authorList>
            <person name="Zhu S."/>
            <person name="Cao Y.-Z."/>
            <person name="Jiang C."/>
            <person name="Tan B.-Y."/>
            <person name="Wang Z."/>
            <person name="Feng S."/>
            <person name="Zhang L."/>
            <person name="Su X.-H."/>
            <person name="Brejova B."/>
            <person name="Vinar T."/>
            <person name="Xu M."/>
            <person name="Wang M.-X."/>
            <person name="Zhang S.-G."/>
            <person name="Huang M.-R."/>
            <person name="Wu R."/>
            <person name="Zhou Y."/>
        </authorList>
    </citation>
    <scope>NUCLEOTIDE SEQUENCE [LARGE SCALE GENOMIC DNA]</scope>
    <source>
        <strain evidence="16 17">MB_m1</strain>
    </source>
</reference>
<evidence type="ECO:0000256" key="6">
    <source>
        <dbReference type="ARBA" id="ARBA00022737"/>
    </source>
</evidence>
<keyword evidence="8" id="KW-1015">Disulfide bond</keyword>
<name>K1XQQ1_MARBU</name>
<organism evidence="16 17">
    <name type="scientific">Marssonina brunnea f. sp. multigermtubi (strain MB_m1)</name>
    <name type="common">Marssonina leaf spot fungus</name>
    <dbReference type="NCBI Taxonomy" id="1072389"/>
    <lineage>
        <taxon>Eukaryota</taxon>
        <taxon>Fungi</taxon>
        <taxon>Dikarya</taxon>
        <taxon>Ascomycota</taxon>
        <taxon>Pezizomycotina</taxon>
        <taxon>Leotiomycetes</taxon>
        <taxon>Helotiales</taxon>
        <taxon>Drepanopezizaceae</taxon>
        <taxon>Drepanopeziza</taxon>
    </lineage>
</organism>
<keyword evidence="7 14" id="KW-0378">Hydrolase</keyword>
<keyword evidence="4" id="KW-0964">Secreted</keyword>
<comment type="similarity">
    <text evidence="2 14">Belongs to the glycosyl hydrolase 28 family.</text>
</comment>
<gene>
    <name evidence="16" type="ORF">MBM_07140</name>
</gene>
<evidence type="ECO:0000256" key="15">
    <source>
        <dbReference type="SAM" id="SignalP"/>
    </source>
</evidence>
<feature type="signal peptide" evidence="15">
    <location>
        <begin position="1"/>
        <end position="19"/>
    </location>
</feature>
<sequence>MHSTLFFALACAYASTVLACTCVVTEYSKIPGALAKCTDIVLQDIAAPSNGTIDLSKAKKGSVITFAGTTTFAFTNSSDFIPMKFGGKNITIRGTPDSIIDGNGPMYWDGLGSNGGLPKPNHLIAVKMNDSLIENLQLQNWPVRAFKLGNSRDVTIRNIYLDNTLGDLPNDLSGGKNAAHNSDAFGVGTKSKNILIHNCTVYNQDDCVAVTSADNVTVSNLYCSGTHGLSIGSIGGKSYNNVTNILFTDSYLRNSTNGARIKSNFNTTGYVANITYSNIQMFNISDYGIVVQQDYLNGGPTGTPSNGVIIENVLFKNITGTVTSDGISYYVLCGTGCKNFVFEDVKITGGKPNSSSCNFPASGCPLASYKTYKSKPLPKYPTCKSPPSAY</sequence>
<dbReference type="RefSeq" id="XP_007295029.1">
    <property type="nucleotide sequence ID" value="XM_007294967.1"/>
</dbReference>
<dbReference type="SUPFAM" id="SSF51126">
    <property type="entry name" value="Pectin lyase-like"/>
    <property type="match status" value="1"/>
</dbReference>
<keyword evidence="9" id="KW-0325">Glycoprotein</keyword>
<comment type="function">
    <text evidence="13">Involved in maceration and soft-rotting of plant tissue. Hydrolyzes the 1,4-alpha glycosidic bonds of de-esterified pectate in the smooth region of the plant cell wall.</text>
</comment>
<dbReference type="GO" id="GO:0071555">
    <property type="term" value="P:cell wall organization"/>
    <property type="evidence" value="ECO:0007669"/>
    <property type="project" value="UniProtKB-KW"/>
</dbReference>
<dbReference type="EMBL" id="JH921444">
    <property type="protein sequence ID" value="EKD14929.1"/>
    <property type="molecule type" value="Genomic_DNA"/>
</dbReference>
<dbReference type="InParanoid" id="K1XQQ1"/>
<dbReference type="PANTHER" id="PTHR31884">
    <property type="entry name" value="POLYGALACTURONASE"/>
    <property type="match status" value="1"/>
</dbReference>
<dbReference type="FunFam" id="2.160.20.10:FF:000002">
    <property type="entry name" value="Endopolygalacturonase D"/>
    <property type="match status" value="1"/>
</dbReference>
<dbReference type="GO" id="GO:0005576">
    <property type="term" value="C:extracellular region"/>
    <property type="evidence" value="ECO:0007669"/>
    <property type="project" value="UniProtKB-SubCell"/>
</dbReference>
<proteinExistence type="inferred from homology"/>
<evidence type="ECO:0000256" key="9">
    <source>
        <dbReference type="ARBA" id="ARBA00023180"/>
    </source>
</evidence>
<evidence type="ECO:0000313" key="16">
    <source>
        <dbReference type="EMBL" id="EKD14929.1"/>
    </source>
</evidence>
<accession>K1XQQ1</accession>
<evidence type="ECO:0000256" key="12">
    <source>
        <dbReference type="ARBA" id="ARBA00034074"/>
    </source>
</evidence>
<keyword evidence="5 15" id="KW-0732">Signal</keyword>
<evidence type="ECO:0000313" key="17">
    <source>
        <dbReference type="Proteomes" id="UP000006753"/>
    </source>
</evidence>
<dbReference type="InterPro" id="IPR006626">
    <property type="entry name" value="PbH1"/>
</dbReference>
<dbReference type="OrthoDB" id="1546079at2759"/>
<dbReference type="InterPro" id="IPR050434">
    <property type="entry name" value="Glycosyl_hydrlase_28"/>
</dbReference>
<keyword evidence="10 14" id="KW-0326">Glycosidase</keyword>
<dbReference type="AlphaFoldDB" id="K1XQQ1"/>
<dbReference type="InterPro" id="IPR011050">
    <property type="entry name" value="Pectin_lyase_fold/virulence"/>
</dbReference>
<keyword evidence="11" id="KW-0961">Cell wall biogenesis/degradation</keyword>
<dbReference type="Pfam" id="PF00295">
    <property type="entry name" value="Glyco_hydro_28"/>
    <property type="match status" value="1"/>
</dbReference>
<evidence type="ECO:0000256" key="11">
    <source>
        <dbReference type="ARBA" id="ARBA00023316"/>
    </source>
</evidence>
<dbReference type="InterPro" id="IPR000743">
    <property type="entry name" value="Glyco_hydro_28"/>
</dbReference>
<dbReference type="STRING" id="1072389.K1XQQ1"/>
<evidence type="ECO:0000256" key="2">
    <source>
        <dbReference type="ARBA" id="ARBA00008834"/>
    </source>
</evidence>
<dbReference type="SMART" id="SM00710">
    <property type="entry name" value="PbH1"/>
    <property type="match status" value="6"/>
</dbReference>
<evidence type="ECO:0000256" key="8">
    <source>
        <dbReference type="ARBA" id="ARBA00023157"/>
    </source>
</evidence>
<dbReference type="InterPro" id="IPR012334">
    <property type="entry name" value="Pectin_lyas_fold"/>
</dbReference>
<dbReference type="Gene3D" id="2.160.20.10">
    <property type="entry name" value="Single-stranded right-handed beta-helix, Pectin lyase-like"/>
    <property type="match status" value="1"/>
</dbReference>
<evidence type="ECO:0000256" key="1">
    <source>
        <dbReference type="ARBA" id="ARBA00004613"/>
    </source>
</evidence>
<dbReference type="OMA" id="SGDSCNY"/>
<comment type="subcellular location">
    <subcellularLocation>
        <location evidence="1">Secreted</location>
    </subcellularLocation>
</comment>
<evidence type="ECO:0000256" key="10">
    <source>
        <dbReference type="ARBA" id="ARBA00023295"/>
    </source>
</evidence>
<dbReference type="GeneID" id="18763075"/>
<evidence type="ECO:0000256" key="13">
    <source>
        <dbReference type="ARBA" id="ARBA00037707"/>
    </source>
</evidence>
<dbReference type="eggNOG" id="ENOG502QW1P">
    <property type="taxonomic scope" value="Eukaryota"/>
</dbReference>
<protein>
    <recommendedName>
        <fullName evidence="3">endo-polygalacturonase</fullName>
        <ecNumber evidence="3">3.2.1.15</ecNumber>
    </recommendedName>
</protein>
<evidence type="ECO:0000256" key="3">
    <source>
        <dbReference type="ARBA" id="ARBA00012736"/>
    </source>
</evidence>
<dbReference type="PANTHER" id="PTHR31884:SF9">
    <property type="entry name" value="ENDOPOLYGALACTURONASE D-RELATED"/>
    <property type="match status" value="1"/>
</dbReference>
<evidence type="ECO:0000256" key="14">
    <source>
        <dbReference type="RuleBase" id="RU361169"/>
    </source>
</evidence>
<dbReference type="Proteomes" id="UP000006753">
    <property type="component" value="Unassembled WGS sequence"/>
</dbReference>
<dbReference type="KEGG" id="mbe:MBM_07140"/>
<evidence type="ECO:0000256" key="4">
    <source>
        <dbReference type="ARBA" id="ARBA00022525"/>
    </source>
</evidence>
<evidence type="ECO:0000256" key="5">
    <source>
        <dbReference type="ARBA" id="ARBA00022729"/>
    </source>
</evidence>